<protein>
    <submittedName>
        <fullName evidence="2">Uncharacterized protein</fullName>
    </submittedName>
</protein>
<evidence type="ECO:0000313" key="3">
    <source>
        <dbReference type="Proteomes" id="UP000682416"/>
    </source>
</evidence>
<evidence type="ECO:0000256" key="1">
    <source>
        <dbReference type="SAM" id="MobiDB-lite"/>
    </source>
</evidence>
<gene>
    <name evidence="2" type="ORF">KGD82_00265</name>
</gene>
<accession>A0A975L9Z6</accession>
<proteinExistence type="predicted"/>
<dbReference type="Proteomes" id="UP000682416">
    <property type="component" value="Chromosome"/>
</dbReference>
<name>A0A975L9Z6_9ACTN</name>
<feature type="compositionally biased region" description="Low complexity" evidence="1">
    <location>
        <begin position="11"/>
        <end position="26"/>
    </location>
</feature>
<feature type="region of interest" description="Disordered" evidence="1">
    <location>
        <begin position="1"/>
        <end position="79"/>
    </location>
</feature>
<feature type="compositionally biased region" description="Pro residues" evidence="1">
    <location>
        <begin position="1"/>
        <end position="10"/>
    </location>
</feature>
<organism evidence="2 3">
    <name type="scientific">Nocardiopsis eucommiae</name>
    <dbReference type="NCBI Taxonomy" id="2831970"/>
    <lineage>
        <taxon>Bacteria</taxon>
        <taxon>Bacillati</taxon>
        <taxon>Actinomycetota</taxon>
        <taxon>Actinomycetes</taxon>
        <taxon>Streptosporangiales</taxon>
        <taxon>Nocardiopsidaceae</taxon>
        <taxon>Nocardiopsis</taxon>
    </lineage>
</organism>
<reference evidence="2" key="1">
    <citation type="submission" date="2021-05" db="EMBL/GenBank/DDBJ databases">
        <authorList>
            <person name="Kaiqin L."/>
            <person name="Jian G."/>
        </authorList>
    </citation>
    <scope>NUCLEOTIDE SEQUENCE</scope>
    <source>
        <strain evidence="2">HDS5</strain>
    </source>
</reference>
<dbReference type="KEGG" id="nec:KGD82_00265"/>
<feature type="compositionally biased region" description="Pro residues" evidence="1">
    <location>
        <begin position="27"/>
        <end position="62"/>
    </location>
</feature>
<dbReference type="AlphaFoldDB" id="A0A975L9Z6"/>
<evidence type="ECO:0000313" key="2">
    <source>
        <dbReference type="EMBL" id="QVJ01628.1"/>
    </source>
</evidence>
<dbReference type="EMBL" id="CP074402">
    <property type="protein sequence ID" value="QVJ01628.1"/>
    <property type="molecule type" value="Genomic_DNA"/>
</dbReference>
<sequence>MGHPLQPTPPGHSGHQGQPPFGHQGPPGQPPLQPPYPHPPGHPGAPGPNPPPPCGPPGPPGQPGSQGVPDQPPAPRRRPRTALTVTLTAAVTLAVAGSLTWVVSSATASSARISPASGLPTDDPCAVLSDRTLASMNAEARYGGASSYSSGCDWSVTLLGEESISLYFRRAVPFSAADAALLQEHDTQGEDLPTDAQELYEATVEAASERPRSEAAQSRDRPLRFGDESTLVLADFPTGSGDPHEQVVTLVVLEGRLVSEVTLNLGSTIDDIDLNEAEELLADVAADVFG</sequence>
<keyword evidence="3" id="KW-1185">Reference proteome</keyword>